<keyword evidence="1" id="KW-1133">Transmembrane helix</keyword>
<feature type="transmembrane region" description="Helical" evidence="1">
    <location>
        <begin position="50"/>
        <end position="67"/>
    </location>
</feature>
<keyword evidence="3" id="KW-1185">Reference proteome</keyword>
<dbReference type="KEGG" id="mpv:PRV_00815"/>
<protein>
    <submittedName>
        <fullName evidence="2">Uncharacterized protein</fullName>
    </submittedName>
</protein>
<dbReference type="EMBL" id="CP006771">
    <property type="protein sequence ID" value="AGX88928.1"/>
    <property type="molecule type" value="Genomic_DNA"/>
</dbReference>
<proteinExistence type="predicted"/>
<keyword evidence="1" id="KW-0812">Transmembrane</keyword>
<keyword evidence="1" id="KW-0472">Membrane</keyword>
<dbReference type="HOGENOM" id="CLU_2423796_0_0_14"/>
<feature type="transmembrane region" description="Helical" evidence="1">
    <location>
        <begin position="20"/>
        <end position="38"/>
    </location>
</feature>
<name>U5NFD4_9MOLU</name>
<dbReference type="Proteomes" id="UP000017119">
    <property type="component" value="Chromosome"/>
</dbReference>
<dbReference type="STRING" id="1403316.PRV_00815"/>
<accession>U5NFD4</accession>
<gene>
    <name evidence="2" type="ORF">PRV_00815</name>
</gene>
<reference evidence="2 3" key="1">
    <citation type="journal article" date="2013" name="Genome Announc.">
        <title>Genome Sequence of Mycoplasma parvum (Formerly Eperythrozoon parvum), a Diminutive Hemoplasma of the Pig.</title>
        <authorList>
            <person name="do Nascimento N.C."/>
            <person name="Dos Santos A.P."/>
            <person name="Chu Y."/>
            <person name="Guimaraes A.M."/>
            <person name="Pagliaro A."/>
            <person name="Messick J.B."/>
        </authorList>
    </citation>
    <scope>NUCLEOTIDE SEQUENCE [LARGE SCALE GENOMIC DNA]</scope>
    <source>
        <strain evidence="2 3">Indiana</strain>
    </source>
</reference>
<sequence length="91" mass="10671">MGWLPTVLIFSGDISDPRIIMMVSLTSLMFFLGFFELFRSLKKMSYREFLSYLLFIGYIKIAFKYIFGNLHFSSIFRGKGVLFKNRKTDGD</sequence>
<evidence type="ECO:0000313" key="2">
    <source>
        <dbReference type="EMBL" id="AGX88928.1"/>
    </source>
</evidence>
<organism evidence="2 3">
    <name type="scientific">Mycoplasma parvum str. Indiana</name>
    <dbReference type="NCBI Taxonomy" id="1403316"/>
    <lineage>
        <taxon>Bacteria</taxon>
        <taxon>Bacillati</taxon>
        <taxon>Mycoplasmatota</taxon>
        <taxon>Mollicutes</taxon>
        <taxon>Mycoplasmataceae</taxon>
        <taxon>Mycoplasma</taxon>
    </lineage>
</organism>
<dbReference type="PATRIC" id="fig|1403316.3.peg.138"/>
<evidence type="ECO:0000256" key="1">
    <source>
        <dbReference type="SAM" id="Phobius"/>
    </source>
</evidence>
<dbReference type="AlphaFoldDB" id="U5NFD4"/>
<evidence type="ECO:0000313" key="3">
    <source>
        <dbReference type="Proteomes" id="UP000017119"/>
    </source>
</evidence>